<feature type="non-terminal residue" evidence="1">
    <location>
        <position position="1"/>
    </location>
</feature>
<sequence length="102" mass="11704">TAARPKEITKWIGVGRSKDPDVNMATFPADVWQWWTHINPAWRKEGGTLVQKGSGPWDELNKPGVNGLLNVLACLRWWDAGIKTAEQREEWERVVMDVHWAL</sequence>
<keyword evidence="2" id="KW-1185">Reference proteome</keyword>
<organism evidence="1 2">
    <name type="scientific">Roridomyces roridus</name>
    <dbReference type="NCBI Taxonomy" id="1738132"/>
    <lineage>
        <taxon>Eukaryota</taxon>
        <taxon>Fungi</taxon>
        <taxon>Dikarya</taxon>
        <taxon>Basidiomycota</taxon>
        <taxon>Agaricomycotina</taxon>
        <taxon>Agaricomycetes</taxon>
        <taxon>Agaricomycetidae</taxon>
        <taxon>Agaricales</taxon>
        <taxon>Marasmiineae</taxon>
        <taxon>Mycenaceae</taxon>
        <taxon>Roridomyces</taxon>
    </lineage>
</organism>
<reference evidence="1" key="1">
    <citation type="submission" date="2023-03" db="EMBL/GenBank/DDBJ databases">
        <title>Massive genome expansion in bonnet fungi (Mycena s.s.) driven by repeated elements and novel gene families across ecological guilds.</title>
        <authorList>
            <consortium name="Lawrence Berkeley National Laboratory"/>
            <person name="Harder C.B."/>
            <person name="Miyauchi S."/>
            <person name="Viragh M."/>
            <person name="Kuo A."/>
            <person name="Thoen E."/>
            <person name="Andreopoulos B."/>
            <person name="Lu D."/>
            <person name="Skrede I."/>
            <person name="Drula E."/>
            <person name="Henrissat B."/>
            <person name="Morin E."/>
            <person name="Kohler A."/>
            <person name="Barry K."/>
            <person name="LaButti K."/>
            <person name="Morin E."/>
            <person name="Salamov A."/>
            <person name="Lipzen A."/>
            <person name="Mereny Z."/>
            <person name="Hegedus B."/>
            <person name="Baldrian P."/>
            <person name="Stursova M."/>
            <person name="Weitz H."/>
            <person name="Taylor A."/>
            <person name="Grigoriev I.V."/>
            <person name="Nagy L.G."/>
            <person name="Martin F."/>
            <person name="Kauserud H."/>
        </authorList>
    </citation>
    <scope>NUCLEOTIDE SEQUENCE</scope>
    <source>
        <strain evidence="1">9284</strain>
    </source>
</reference>
<evidence type="ECO:0000313" key="1">
    <source>
        <dbReference type="EMBL" id="KAJ7606916.1"/>
    </source>
</evidence>
<protein>
    <submittedName>
        <fullName evidence="1">Uncharacterized protein</fullName>
    </submittedName>
</protein>
<dbReference type="EMBL" id="JARKIF010000053">
    <property type="protein sequence ID" value="KAJ7606916.1"/>
    <property type="molecule type" value="Genomic_DNA"/>
</dbReference>
<comment type="caution">
    <text evidence="1">The sequence shown here is derived from an EMBL/GenBank/DDBJ whole genome shotgun (WGS) entry which is preliminary data.</text>
</comment>
<feature type="non-terminal residue" evidence="1">
    <location>
        <position position="102"/>
    </location>
</feature>
<evidence type="ECO:0000313" key="2">
    <source>
        <dbReference type="Proteomes" id="UP001221142"/>
    </source>
</evidence>
<name>A0AAD7B1U0_9AGAR</name>
<accession>A0AAD7B1U0</accession>
<dbReference type="AlphaFoldDB" id="A0AAD7B1U0"/>
<dbReference type="Proteomes" id="UP001221142">
    <property type="component" value="Unassembled WGS sequence"/>
</dbReference>
<proteinExistence type="predicted"/>
<gene>
    <name evidence="1" type="ORF">FB45DRAFT_720030</name>
</gene>